<gene>
    <name evidence="1" type="ORF">LTS18_009117</name>
</gene>
<accession>A0ACC3DC96</accession>
<name>A0ACC3DC96_9PEZI</name>
<evidence type="ECO:0000313" key="1">
    <source>
        <dbReference type="EMBL" id="KAK3065132.1"/>
    </source>
</evidence>
<keyword evidence="2" id="KW-1185">Reference proteome</keyword>
<reference evidence="1" key="1">
    <citation type="submission" date="2024-09" db="EMBL/GenBank/DDBJ databases">
        <title>Black Yeasts Isolated from many extreme environments.</title>
        <authorList>
            <person name="Coleine C."/>
            <person name="Stajich J.E."/>
            <person name="Selbmann L."/>
        </authorList>
    </citation>
    <scope>NUCLEOTIDE SEQUENCE</scope>
    <source>
        <strain evidence="1">CCFEE 5737</strain>
    </source>
</reference>
<dbReference type="EMBL" id="JAWDJW010006358">
    <property type="protein sequence ID" value="KAK3065132.1"/>
    <property type="molecule type" value="Genomic_DNA"/>
</dbReference>
<sequence length="163" mass="18772">MSRRLRTSNLQLEYHKLQSGRLSFTSVESKCETMMRKLDESMRYNVSLVEAIEMLQASETKSMAELARLRGKVEKLQDAPQHERTLRIDAQGDLKVPEETRKQLNNVLERLFRQASTGIKRKQGKPTDEYAPRESVNGVNEDTVNGSVGEDQPVSKRTRYEEE</sequence>
<proteinExistence type="predicted"/>
<dbReference type="Proteomes" id="UP001186974">
    <property type="component" value="Unassembled WGS sequence"/>
</dbReference>
<evidence type="ECO:0000313" key="2">
    <source>
        <dbReference type="Proteomes" id="UP001186974"/>
    </source>
</evidence>
<protein>
    <submittedName>
        <fullName evidence="1">Uncharacterized protein</fullName>
    </submittedName>
</protein>
<organism evidence="1 2">
    <name type="scientific">Coniosporium uncinatum</name>
    <dbReference type="NCBI Taxonomy" id="93489"/>
    <lineage>
        <taxon>Eukaryota</taxon>
        <taxon>Fungi</taxon>
        <taxon>Dikarya</taxon>
        <taxon>Ascomycota</taxon>
        <taxon>Pezizomycotina</taxon>
        <taxon>Dothideomycetes</taxon>
        <taxon>Dothideomycetes incertae sedis</taxon>
        <taxon>Coniosporium</taxon>
    </lineage>
</organism>
<comment type="caution">
    <text evidence="1">The sequence shown here is derived from an EMBL/GenBank/DDBJ whole genome shotgun (WGS) entry which is preliminary data.</text>
</comment>